<feature type="coiled-coil region" evidence="1">
    <location>
        <begin position="182"/>
        <end position="209"/>
    </location>
</feature>
<dbReference type="Pfam" id="PF14257">
    <property type="entry name" value="DUF4349"/>
    <property type="match status" value="1"/>
</dbReference>
<keyword evidence="3" id="KW-0472">Membrane</keyword>
<feature type="compositionally biased region" description="Low complexity" evidence="2">
    <location>
        <begin position="27"/>
        <end position="44"/>
    </location>
</feature>
<dbReference type="Proteomes" id="UP000316628">
    <property type="component" value="Unassembled WGS sequence"/>
</dbReference>
<protein>
    <submittedName>
        <fullName evidence="6">Uncharacterized protein DUF4349</fullName>
    </submittedName>
</protein>
<dbReference type="RefSeq" id="WP_141980168.1">
    <property type="nucleotide sequence ID" value="NZ_VFPP01000001.1"/>
</dbReference>
<evidence type="ECO:0000256" key="3">
    <source>
        <dbReference type="SAM" id="Phobius"/>
    </source>
</evidence>
<name>A0A543JHQ1_9PSEU</name>
<feature type="domain" description="DUF4349" evidence="5">
    <location>
        <begin position="69"/>
        <end position="271"/>
    </location>
</feature>
<feature type="chain" id="PRO_5039298657" evidence="4">
    <location>
        <begin position="19"/>
        <end position="292"/>
    </location>
</feature>
<keyword evidence="1" id="KW-0175">Coiled coil</keyword>
<evidence type="ECO:0000313" key="6">
    <source>
        <dbReference type="EMBL" id="TQM82325.1"/>
    </source>
</evidence>
<feature type="signal peptide" evidence="4">
    <location>
        <begin position="1"/>
        <end position="18"/>
    </location>
</feature>
<evidence type="ECO:0000313" key="7">
    <source>
        <dbReference type="Proteomes" id="UP000316628"/>
    </source>
</evidence>
<dbReference type="PROSITE" id="PS51257">
    <property type="entry name" value="PROKAR_LIPOPROTEIN"/>
    <property type="match status" value="1"/>
</dbReference>
<evidence type="ECO:0000256" key="1">
    <source>
        <dbReference type="SAM" id="Coils"/>
    </source>
</evidence>
<keyword evidence="3" id="KW-0812">Transmembrane</keyword>
<keyword evidence="7" id="KW-1185">Reference proteome</keyword>
<accession>A0A543JHQ1</accession>
<evidence type="ECO:0000259" key="5">
    <source>
        <dbReference type="Pfam" id="PF14257"/>
    </source>
</evidence>
<dbReference type="OrthoDB" id="186919at2"/>
<comment type="caution">
    <text evidence="6">The sequence shown here is derived from an EMBL/GenBank/DDBJ whole genome shotgun (WGS) entry which is preliminary data.</text>
</comment>
<organism evidence="6 7">
    <name type="scientific">Saccharothrix saharensis</name>
    <dbReference type="NCBI Taxonomy" id="571190"/>
    <lineage>
        <taxon>Bacteria</taxon>
        <taxon>Bacillati</taxon>
        <taxon>Actinomycetota</taxon>
        <taxon>Actinomycetes</taxon>
        <taxon>Pseudonocardiales</taxon>
        <taxon>Pseudonocardiaceae</taxon>
        <taxon>Saccharothrix</taxon>
    </lineage>
</organism>
<feature type="region of interest" description="Disordered" evidence="2">
    <location>
        <begin position="25"/>
        <end position="70"/>
    </location>
</feature>
<keyword evidence="4" id="KW-0732">Signal</keyword>
<keyword evidence="3" id="KW-1133">Transmembrane helix</keyword>
<evidence type="ECO:0000256" key="4">
    <source>
        <dbReference type="SAM" id="SignalP"/>
    </source>
</evidence>
<reference evidence="6 7" key="1">
    <citation type="submission" date="2019-06" db="EMBL/GenBank/DDBJ databases">
        <title>Sequencing the genomes of 1000 actinobacteria strains.</title>
        <authorList>
            <person name="Klenk H.-P."/>
        </authorList>
    </citation>
    <scope>NUCLEOTIDE SEQUENCE [LARGE SCALE GENOMIC DNA]</scope>
    <source>
        <strain evidence="6 7">DSM 45456</strain>
    </source>
</reference>
<dbReference type="EMBL" id="VFPP01000001">
    <property type="protein sequence ID" value="TQM82325.1"/>
    <property type="molecule type" value="Genomic_DNA"/>
</dbReference>
<feature type="transmembrane region" description="Helical" evidence="3">
    <location>
        <begin position="251"/>
        <end position="276"/>
    </location>
</feature>
<proteinExistence type="predicted"/>
<gene>
    <name evidence="6" type="ORF">FHX81_4729</name>
</gene>
<feature type="compositionally biased region" description="Polar residues" evidence="2">
    <location>
        <begin position="61"/>
        <end position="70"/>
    </location>
</feature>
<evidence type="ECO:0000256" key="2">
    <source>
        <dbReference type="SAM" id="MobiDB-lite"/>
    </source>
</evidence>
<dbReference type="AlphaFoldDB" id="A0A543JHQ1"/>
<dbReference type="InterPro" id="IPR025645">
    <property type="entry name" value="DUF4349"/>
</dbReference>
<sequence length="292" mass="30740">MGRRVGLVVAAFAVAALAGCGAGGSAGSSADQAAAPAPAQDNAQRGGAPPKQESAGEAQRAGTSAQQNRQLVRTATVELRAPDSDAVLARVKDLVIAEGGYSSQERSQTGRASVTVKVPGDRLDPVMESIGELEGVEVGRRELQTEDVTEQVVDIEARLANQRASVERVRGLLDRATTTAEITDIEAELTSRQSELESLQRRYEALKGQTAMATLTVSISETGEPVAVAEEDDFLDAFAGGWKALVEAFSWLLVVLGAVLPFAVVLGLPTVGYLWWRRRRKATVAAASTSTP</sequence>